<keyword evidence="6" id="KW-0472">Membrane</keyword>
<dbReference type="InterPro" id="IPR057601">
    <property type="entry name" value="Oar-like_b-barrel"/>
</dbReference>
<dbReference type="InterPro" id="IPR037066">
    <property type="entry name" value="Plug_dom_sf"/>
</dbReference>
<keyword evidence="7 13" id="KW-0675">Receptor</keyword>
<dbReference type="InterPro" id="IPR012910">
    <property type="entry name" value="Plug_dom"/>
</dbReference>
<dbReference type="Gene3D" id="2.40.170.20">
    <property type="entry name" value="TonB-dependent receptor, beta-barrel domain"/>
    <property type="match status" value="1"/>
</dbReference>
<evidence type="ECO:0000256" key="8">
    <source>
        <dbReference type="ARBA" id="ARBA00023237"/>
    </source>
</evidence>
<organism evidence="13 14">
    <name type="scientific">Undibacterium amnicola</name>
    <dbReference type="NCBI Taxonomy" id="1834038"/>
    <lineage>
        <taxon>Bacteria</taxon>
        <taxon>Pseudomonadati</taxon>
        <taxon>Pseudomonadota</taxon>
        <taxon>Betaproteobacteria</taxon>
        <taxon>Burkholderiales</taxon>
        <taxon>Oxalobacteraceae</taxon>
        <taxon>Undibacterium</taxon>
    </lineage>
</organism>
<feature type="domain" description="TonB-dependent receptor plug" evidence="11">
    <location>
        <begin position="122"/>
        <end position="221"/>
    </location>
</feature>
<name>A0ABR6XU76_9BURK</name>
<reference evidence="13 14" key="1">
    <citation type="submission" date="2020-08" db="EMBL/GenBank/DDBJ databases">
        <title>Novel species isolated from subtropical streams in China.</title>
        <authorList>
            <person name="Lu H."/>
        </authorList>
    </citation>
    <scope>NUCLEOTIDE SEQUENCE [LARGE SCALE GENOMIC DNA]</scope>
    <source>
        <strain evidence="13 14">KCTC 52442</strain>
    </source>
</reference>
<keyword evidence="10" id="KW-0732">Signal</keyword>
<keyword evidence="5" id="KW-0812">Transmembrane</keyword>
<evidence type="ECO:0000256" key="9">
    <source>
        <dbReference type="SAM" id="MobiDB-lite"/>
    </source>
</evidence>
<keyword evidence="8" id="KW-0998">Cell outer membrane</keyword>
<keyword evidence="4" id="KW-1134">Transmembrane beta strand</keyword>
<dbReference type="SUPFAM" id="SSF56935">
    <property type="entry name" value="Porins"/>
    <property type="match status" value="1"/>
</dbReference>
<evidence type="ECO:0000256" key="2">
    <source>
        <dbReference type="ARBA" id="ARBA00009810"/>
    </source>
</evidence>
<evidence type="ECO:0000259" key="11">
    <source>
        <dbReference type="Pfam" id="PF07715"/>
    </source>
</evidence>
<comment type="similarity">
    <text evidence="2">Belongs to the TonB-dependent receptor family.</text>
</comment>
<evidence type="ECO:0000256" key="4">
    <source>
        <dbReference type="ARBA" id="ARBA00022452"/>
    </source>
</evidence>
<gene>
    <name evidence="13" type="ORF">H8K33_16095</name>
</gene>
<protein>
    <submittedName>
        <fullName evidence="13">TonB-dependent receptor</fullName>
    </submittedName>
</protein>
<dbReference type="PANTHER" id="PTHR30069">
    <property type="entry name" value="TONB-DEPENDENT OUTER MEMBRANE RECEPTOR"/>
    <property type="match status" value="1"/>
</dbReference>
<dbReference type="Pfam" id="PF25183">
    <property type="entry name" value="OMP_b-brl_4"/>
    <property type="match status" value="1"/>
</dbReference>
<keyword evidence="3" id="KW-0813">Transport</keyword>
<dbReference type="RefSeq" id="WP_186892068.1">
    <property type="nucleotide sequence ID" value="NZ_JACOFU010000007.1"/>
</dbReference>
<feature type="signal peptide" evidence="10">
    <location>
        <begin position="1"/>
        <end position="30"/>
    </location>
</feature>
<evidence type="ECO:0000256" key="5">
    <source>
        <dbReference type="ARBA" id="ARBA00022692"/>
    </source>
</evidence>
<dbReference type="EMBL" id="JACOFU010000007">
    <property type="protein sequence ID" value="MBC3833030.1"/>
    <property type="molecule type" value="Genomic_DNA"/>
</dbReference>
<feature type="compositionally biased region" description="Polar residues" evidence="9">
    <location>
        <begin position="967"/>
        <end position="990"/>
    </location>
</feature>
<feature type="domain" description="TonB-dependent transporter Oar-like beta-barrel" evidence="12">
    <location>
        <begin position="322"/>
        <end position="850"/>
    </location>
</feature>
<evidence type="ECO:0000256" key="10">
    <source>
        <dbReference type="SAM" id="SignalP"/>
    </source>
</evidence>
<sequence>MTNNNKQAAFARRSAIALAISMCFATAAMAQSSEGSIFGRASAPKAKVTLENVENGSVRHIDAHADGSFSISKVAPGRYKITSGGVTREIEVAIGTGTEVKLDGTSVVVTGSRTRNPIDVSSSESNTVFTQAEIQSMPIARSATAVAMLAPGTVQGDAGLANLPSVAGASIAENGYYINGMDVTNIRNLLTFASLPFDAIEQQQVKTGGYSAEYGRSLGGVISLTTKRGTNKWKGGASMIYSPANFRAKGKNVVDKEVLDNPNGYFVFGRDNTSHSTEINANLGGPIIKDKLFVWGMVTQQRSSTDSYGKTSSRLDESGRPNGMLKLDYVISGDHRLEGTAISNHGTLRRTDWLHPTGQNYVIDHLGAPRISSQDDLSTVFIGKYTGSITDDLAVSLLTGGTNAYYGLWKGVNASRPFDPTCPAVTGPSTGQRQGCYAFPAVSTRDPNFGENFDKRRNTRLDLEYNWGSHTFRAGIDNQKFTSAQSGSVNSSGGKSYAYAYSSNGAVNGVPNVVARGAEYAIVSYGYSSSGIYEVLNDAKYLEDTWQVTPNIRMTGGLRWESFVNKNAAGVAFAEKKNLFAPRLGASWNVKGDSTLKIYGNAGRYYIPVASNTNIRGTQISYSEQKFYTFTGKDPKSAVPTGLTEIGQAIINGSERLPHPATVADPNLKPMNKDEIIVGFQQSVSKSLAYGVKYTKNRINAGMDDYCGTAQIAKWAKDQGYTKFNHKSLAGCVLMNPGEDLTLLMDLNGDGKLVSGTIPAKYLGLAKYERDYDALEFTLERPFDGTWGGGASYVWSKNRGTAEGYVQSNLNQTDAGITQDFDFGSFTDGAYGYLPNDRRHQFKLYGSYKFNETWTGGINSRITSGRATSCLGFVPTTVPDYLGADGTTNGGSGAYTSASSYYCMNKDGISELHPRGSGPRTPWTAQLDLSVNYNKKFGDHLLTLQFSLVNVFDTRTVQEWAERSDYSRSTSKTPPGRFNQNYQSPTGFQTPRNLRVTARYSF</sequence>
<dbReference type="InterPro" id="IPR036942">
    <property type="entry name" value="Beta-barrel_TonB_sf"/>
</dbReference>
<dbReference type="Proteomes" id="UP000643610">
    <property type="component" value="Unassembled WGS sequence"/>
</dbReference>
<evidence type="ECO:0000256" key="3">
    <source>
        <dbReference type="ARBA" id="ARBA00022448"/>
    </source>
</evidence>
<evidence type="ECO:0000256" key="7">
    <source>
        <dbReference type="ARBA" id="ARBA00023170"/>
    </source>
</evidence>
<evidence type="ECO:0000256" key="6">
    <source>
        <dbReference type="ARBA" id="ARBA00023136"/>
    </source>
</evidence>
<comment type="caution">
    <text evidence="13">The sequence shown here is derived from an EMBL/GenBank/DDBJ whole genome shotgun (WGS) entry which is preliminary data.</text>
</comment>
<dbReference type="PANTHER" id="PTHR30069:SF46">
    <property type="entry name" value="OAR PROTEIN"/>
    <property type="match status" value="1"/>
</dbReference>
<feature type="region of interest" description="Disordered" evidence="9">
    <location>
        <begin position="963"/>
        <end position="990"/>
    </location>
</feature>
<evidence type="ECO:0000313" key="13">
    <source>
        <dbReference type="EMBL" id="MBC3833030.1"/>
    </source>
</evidence>
<evidence type="ECO:0000259" key="12">
    <source>
        <dbReference type="Pfam" id="PF25183"/>
    </source>
</evidence>
<feature type="chain" id="PRO_5047169749" evidence="10">
    <location>
        <begin position="31"/>
        <end position="1002"/>
    </location>
</feature>
<dbReference type="Gene3D" id="2.170.130.10">
    <property type="entry name" value="TonB-dependent receptor, plug domain"/>
    <property type="match status" value="1"/>
</dbReference>
<accession>A0ABR6XU76</accession>
<keyword evidence="14" id="KW-1185">Reference proteome</keyword>
<dbReference type="Pfam" id="PF07715">
    <property type="entry name" value="Plug"/>
    <property type="match status" value="1"/>
</dbReference>
<dbReference type="InterPro" id="IPR039426">
    <property type="entry name" value="TonB-dep_rcpt-like"/>
</dbReference>
<evidence type="ECO:0000313" key="14">
    <source>
        <dbReference type="Proteomes" id="UP000643610"/>
    </source>
</evidence>
<evidence type="ECO:0000256" key="1">
    <source>
        <dbReference type="ARBA" id="ARBA00004571"/>
    </source>
</evidence>
<comment type="subcellular location">
    <subcellularLocation>
        <location evidence="1">Cell outer membrane</location>
        <topology evidence="1">Multi-pass membrane protein</topology>
    </subcellularLocation>
</comment>
<proteinExistence type="inferred from homology"/>